<organism evidence="2 3">
    <name type="scientific">Micrococcus yunnanensis</name>
    <dbReference type="NCBI Taxonomy" id="566027"/>
    <lineage>
        <taxon>Bacteria</taxon>
        <taxon>Bacillati</taxon>
        <taxon>Actinomycetota</taxon>
        <taxon>Actinomycetes</taxon>
        <taxon>Micrococcales</taxon>
        <taxon>Micrococcaceae</taxon>
        <taxon>Micrococcus</taxon>
    </lineage>
</organism>
<dbReference type="Proteomes" id="UP001185728">
    <property type="component" value="Unassembled WGS sequence"/>
</dbReference>
<evidence type="ECO:0000256" key="1">
    <source>
        <dbReference type="SAM" id="MobiDB-lite"/>
    </source>
</evidence>
<proteinExistence type="predicted"/>
<evidence type="ECO:0000313" key="2">
    <source>
        <dbReference type="EMBL" id="MDV7178262.1"/>
    </source>
</evidence>
<dbReference type="AlphaFoldDB" id="A0AAP5TC53"/>
<name>A0AAP5TC53_9MICC</name>
<comment type="caution">
    <text evidence="2">The sequence shown here is derived from an EMBL/GenBank/DDBJ whole genome shotgun (WGS) entry which is preliminary data.</text>
</comment>
<reference evidence="2" key="1">
    <citation type="submission" date="2023-10" db="EMBL/GenBank/DDBJ databases">
        <title>Development of a sustainable strategy for remediation of hydrocarbon-contaminated territories based on the waste exchange concept.</title>
        <authorList>
            <person name="Krivoruchko A."/>
        </authorList>
    </citation>
    <scope>NUCLEOTIDE SEQUENCE</scope>
    <source>
        <strain evidence="2">IEGM 1325</strain>
    </source>
</reference>
<dbReference type="RefSeq" id="WP_127435270.1">
    <property type="nucleotide sequence ID" value="NZ_JAWLUK010000037.1"/>
</dbReference>
<sequence length="110" mass="12327">MRTLGVQFGLSDHRLRQALDRGGVGVEERKAASRRSRPSAARTWEREERPATPRQQEALTWARGRVLRVERLKARLAQAEVEMENAVARALEVGMPVEAVTLRDRVGGQG</sequence>
<feature type="region of interest" description="Disordered" evidence="1">
    <location>
        <begin position="21"/>
        <end position="55"/>
    </location>
</feature>
<dbReference type="EMBL" id="JAWLUK010000037">
    <property type="protein sequence ID" value="MDV7178262.1"/>
    <property type="molecule type" value="Genomic_DNA"/>
</dbReference>
<gene>
    <name evidence="2" type="ORF">R4064_11625</name>
</gene>
<protein>
    <submittedName>
        <fullName evidence="2">Uncharacterized protein</fullName>
    </submittedName>
</protein>
<accession>A0AAP5TC53</accession>
<evidence type="ECO:0000313" key="3">
    <source>
        <dbReference type="Proteomes" id="UP001185728"/>
    </source>
</evidence>